<accession>A0A4Y2BQP5</accession>
<dbReference type="PANTHER" id="PTHR46409">
    <property type="entry name" value="HTH PSQ-TYPE DOMAIN-CONTAINING PROTEIN"/>
    <property type="match status" value="1"/>
</dbReference>
<organism evidence="1 2">
    <name type="scientific">Araneus ventricosus</name>
    <name type="common">Orbweaver spider</name>
    <name type="synonym">Epeira ventricosa</name>
    <dbReference type="NCBI Taxonomy" id="182803"/>
    <lineage>
        <taxon>Eukaryota</taxon>
        <taxon>Metazoa</taxon>
        <taxon>Ecdysozoa</taxon>
        <taxon>Arthropoda</taxon>
        <taxon>Chelicerata</taxon>
        <taxon>Arachnida</taxon>
        <taxon>Araneae</taxon>
        <taxon>Araneomorphae</taxon>
        <taxon>Entelegynae</taxon>
        <taxon>Araneoidea</taxon>
        <taxon>Araneidae</taxon>
        <taxon>Araneus</taxon>
    </lineage>
</organism>
<dbReference type="Proteomes" id="UP000499080">
    <property type="component" value="Unassembled WGS sequence"/>
</dbReference>
<comment type="caution">
    <text evidence="1">The sequence shown here is derived from an EMBL/GenBank/DDBJ whole genome shotgun (WGS) entry which is preliminary data.</text>
</comment>
<proteinExistence type="predicted"/>
<dbReference type="PANTHER" id="PTHR46409:SF1">
    <property type="entry name" value="HTH PSQ-TYPE DOMAIN-CONTAINING PROTEIN"/>
    <property type="match status" value="1"/>
</dbReference>
<protein>
    <submittedName>
        <fullName evidence="1">Uncharacterized protein</fullName>
    </submittedName>
</protein>
<evidence type="ECO:0000313" key="2">
    <source>
        <dbReference type="Proteomes" id="UP000499080"/>
    </source>
</evidence>
<name>A0A4Y2BQP5_ARAVE</name>
<sequence>MDNFSQLVSCLSIFPENDVGHVTSASGTCSDIAKCILKNLEDSDADINELESIGFIGTGINIGWGNGVMRNIELKIQCPMQWFICLLHFNELPFKNLNEYLDGETTGPASFSGKIGKKVSNYEKLPIINCEAIDLDEVNINKTDLIYSKNQQYLLNIVKAIQTGRCAPDLAVRDPGPLSHSRWLTCTIRVLGLFIY</sequence>
<dbReference type="AlphaFoldDB" id="A0A4Y2BQP5"/>
<dbReference type="EMBL" id="BGPR01000098">
    <property type="protein sequence ID" value="GBL93969.1"/>
    <property type="molecule type" value="Genomic_DNA"/>
</dbReference>
<dbReference type="OrthoDB" id="6617942at2759"/>
<reference evidence="1 2" key="1">
    <citation type="journal article" date="2019" name="Sci. Rep.">
        <title>Orb-weaving spider Araneus ventricosus genome elucidates the spidroin gene catalogue.</title>
        <authorList>
            <person name="Kono N."/>
            <person name="Nakamura H."/>
            <person name="Ohtoshi R."/>
            <person name="Moran D.A.P."/>
            <person name="Shinohara A."/>
            <person name="Yoshida Y."/>
            <person name="Fujiwara M."/>
            <person name="Mori M."/>
            <person name="Tomita M."/>
            <person name="Arakawa K."/>
        </authorList>
    </citation>
    <scope>NUCLEOTIDE SEQUENCE [LARGE SCALE GENOMIC DNA]</scope>
</reference>
<gene>
    <name evidence="1" type="ORF">AVEN_76692_1</name>
</gene>
<evidence type="ECO:0000313" key="1">
    <source>
        <dbReference type="EMBL" id="GBL93969.1"/>
    </source>
</evidence>
<keyword evidence="2" id="KW-1185">Reference proteome</keyword>